<keyword evidence="2" id="KW-0809">Transit peptide</keyword>
<dbReference type="CDD" id="cd06850">
    <property type="entry name" value="biotinyl_domain"/>
    <property type="match status" value="1"/>
</dbReference>
<keyword evidence="3" id="KW-0092">Biotin</keyword>
<evidence type="ECO:0000259" key="5">
    <source>
        <dbReference type="PROSITE" id="PS50968"/>
    </source>
</evidence>
<name>C5LTE6_PERM5</name>
<evidence type="ECO:0000256" key="2">
    <source>
        <dbReference type="ARBA" id="ARBA00022946"/>
    </source>
</evidence>
<dbReference type="PROSITE" id="PS50968">
    <property type="entry name" value="BIOTINYL_LIPOYL"/>
    <property type="match status" value="1"/>
</dbReference>
<reference evidence="6 7" key="1">
    <citation type="submission" date="2008-07" db="EMBL/GenBank/DDBJ databases">
        <authorList>
            <person name="El-Sayed N."/>
            <person name="Caler E."/>
            <person name="Inman J."/>
            <person name="Amedeo P."/>
            <person name="Hass B."/>
            <person name="Wortman J."/>
        </authorList>
    </citation>
    <scope>NUCLEOTIDE SEQUENCE [LARGE SCALE GENOMIC DNA]</scope>
    <source>
        <strain evidence="7">ATCC 50983 / TXsc</strain>
    </source>
</reference>
<dbReference type="SUPFAM" id="SSF51230">
    <property type="entry name" value="Single hybrid motif"/>
    <property type="match status" value="1"/>
</dbReference>
<sequence length="160" mass="17118">MVLEGPGMRTNVPRLLEILSHKVFAERQEDVFTSFLSEHMTVSSKQEKPKDKSPVVEEVAICAPMAGVVCDVKVKVGDKVGDEDVVVVLESMKTQTEIAAPSKGEVVSVQVNKGDQVGEDQTLVTITAAITAGTQQSQVDEEGESFESHPVPQAVAIGTK</sequence>
<dbReference type="OMA" id="IFLMSHR"/>
<keyword evidence="7" id="KW-1185">Reference proteome</keyword>
<dbReference type="EMBL" id="GG685288">
    <property type="protein sequence ID" value="EER00114.1"/>
    <property type="molecule type" value="Genomic_DNA"/>
</dbReference>
<proteinExistence type="predicted"/>
<feature type="domain" description="Lipoyl-binding" evidence="5">
    <location>
        <begin position="48"/>
        <end position="127"/>
    </location>
</feature>
<dbReference type="InParanoid" id="C5LTE6"/>
<gene>
    <name evidence="6" type="ORF">Pmar_PMAR024594</name>
</gene>
<dbReference type="InterPro" id="IPR000089">
    <property type="entry name" value="Biotin_lipoyl"/>
</dbReference>
<dbReference type="PANTHER" id="PTHR45266:SF3">
    <property type="entry name" value="OXALOACETATE DECARBOXYLASE ALPHA CHAIN"/>
    <property type="match status" value="1"/>
</dbReference>
<dbReference type="RefSeq" id="XP_002767396.1">
    <property type="nucleotide sequence ID" value="XM_002767350.1"/>
</dbReference>
<dbReference type="GeneID" id="9049809"/>
<protein>
    <submittedName>
        <fullName evidence="6">Biotin carboxyl carrier protein of acetyl-CoA carboxylase, putative</fullName>
    </submittedName>
</protein>
<dbReference type="InterPro" id="IPR003016">
    <property type="entry name" value="2-oxoA_DH_lipoyl-BS"/>
</dbReference>
<organism evidence="7">
    <name type="scientific">Perkinsus marinus (strain ATCC 50983 / TXsc)</name>
    <dbReference type="NCBI Taxonomy" id="423536"/>
    <lineage>
        <taxon>Eukaryota</taxon>
        <taxon>Sar</taxon>
        <taxon>Alveolata</taxon>
        <taxon>Perkinsozoa</taxon>
        <taxon>Perkinsea</taxon>
        <taxon>Perkinsida</taxon>
        <taxon>Perkinsidae</taxon>
        <taxon>Perkinsus</taxon>
    </lineage>
</organism>
<accession>C5LTE6</accession>
<evidence type="ECO:0000256" key="1">
    <source>
        <dbReference type="ARBA" id="ARBA00022823"/>
    </source>
</evidence>
<dbReference type="Pfam" id="PF00364">
    <property type="entry name" value="Biotin_lipoyl"/>
    <property type="match status" value="1"/>
</dbReference>
<evidence type="ECO:0000256" key="3">
    <source>
        <dbReference type="ARBA" id="ARBA00023267"/>
    </source>
</evidence>
<feature type="region of interest" description="Disordered" evidence="4">
    <location>
        <begin position="134"/>
        <end position="160"/>
    </location>
</feature>
<dbReference type="Proteomes" id="UP000007800">
    <property type="component" value="Unassembled WGS sequence"/>
</dbReference>
<dbReference type="InterPro" id="IPR050709">
    <property type="entry name" value="Biotin_Carboxyl_Carrier/Decarb"/>
</dbReference>
<dbReference type="PROSITE" id="PS00189">
    <property type="entry name" value="LIPOYL"/>
    <property type="match status" value="1"/>
</dbReference>
<evidence type="ECO:0000256" key="4">
    <source>
        <dbReference type="SAM" id="MobiDB-lite"/>
    </source>
</evidence>
<evidence type="ECO:0000313" key="6">
    <source>
        <dbReference type="EMBL" id="EER00114.1"/>
    </source>
</evidence>
<dbReference type="PANTHER" id="PTHR45266">
    <property type="entry name" value="OXALOACETATE DECARBOXYLASE ALPHA CHAIN"/>
    <property type="match status" value="1"/>
</dbReference>
<evidence type="ECO:0000313" key="7">
    <source>
        <dbReference type="Proteomes" id="UP000007800"/>
    </source>
</evidence>
<dbReference type="InterPro" id="IPR011053">
    <property type="entry name" value="Single_hybrid_motif"/>
</dbReference>
<keyword evidence="1" id="KW-0450">Lipoyl</keyword>
<dbReference type="Gene3D" id="2.40.50.100">
    <property type="match status" value="1"/>
</dbReference>
<dbReference type="AlphaFoldDB" id="C5LTE6"/>